<keyword evidence="9" id="KW-0414">Isoprene biosynthesis</keyword>
<comment type="function">
    <text evidence="9">Catalyzes the phosphorylation of the position 2 hydroxy group of 4-diphosphocytidyl-2C-methyl-D-erythritol.</text>
</comment>
<dbReference type="PIRSF" id="PIRSF010376">
    <property type="entry name" value="IspE"/>
    <property type="match status" value="1"/>
</dbReference>
<dbReference type="Gene3D" id="3.30.230.10">
    <property type="match status" value="1"/>
</dbReference>
<accession>A0A7X2T2U4</accession>
<dbReference type="InterPro" id="IPR036554">
    <property type="entry name" value="GHMP_kinase_C_sf"/>
</dbReference>
<dbReference type="HAMAP" id="MF_00061">
    <property type="entry name" value="IspE"/>
    <property type="match status" value="1"/>
</dbReference>
<feature type="domain" description="GHMP kinase C-terminal" evidence="11">
    <location>
        <begin position="194"/>
        <end position="250"/>
    </location>
</feature>
<comment type="caution">
    <text evidence="12">The sequence shown here is derived from an EMBL/GenBank/DDBJ whole genome shotgun (WGS) entry which is preliminary data.</text>
</comment>
<dbReference type="EC" id="2.7.1.148" evidence="2 9"/>
<evidence type="ECO:0000256" key="9">
    <source>
        <dbReference type="HAMAP-Rule" id="MF_00061"/>
    </source>
</evidence>
<keyword evidence="7 9" id="KW-0067">ATP-binding</keyword>
<keyword evidence="4 9" id="KW-0808">Transferase</keyword>
<evidence type="ECO:0000256" key="2">
    <source>
        <dbReference type="ARBA" id="ARBA00012052"/>
    </source>
</evidence>
<dbReference type="PANTHER" id="PTHR43527">
    <property type="entry name" value="4-DIPHOSPHOCYTIDYL-2-C-METHYL-D-ERYTHRITOL KINASE, CHLOROPLASTIC"/>
    <property type="match status" value="1"/>
</dbReference>
<dbReference type="InterPro" id="IPR006204">
    <property type="entry name" value="GHMP_kinase_N_dom"/>
</dbReference>
<evidence type="ECO:0000313" key="12">
    <source>
        <dbReference type="EMBL" id="MSS00859.1"/>
    </source>
</evidence>
<dbReference type="GO" id="GO:0005524">
    <property type="term" value="F:ATP binding"/>
    <property type="evidence" value="ECO:0007669"/>
    <property type="project" value="UniProtKB-UniRule"/>
</dbReference>
<feature type="active site" evidence="9">
    <location>
        <position position="130"/>
    </location>
</feature>
<dbReference type="InterPro" id="IPR020568">
    <property type="entry name" value="Ribosomal_Su5_D2-typ_SF"/>
</dbReference>
<dbReference type="PANTHER" id="PTHR43527:SF2">
    <property type="entry name" value="4-DIPHOSPHOCYTIDYL-2-C-METHYL-D-ERYTHRITOL KINASE, CHLOROPLASTIC"/>
    <property type="match status" value="1"/>
</dbReference>
<dbReference type="SUPFAM" id="SSF54211">
    <property type="entry name" value="Ribosomal protein S5 domain 2-like"/>
    <property type="match status" value="1"/>
</dbReference>
<evidence type="ECO:0000259" key="11">
    <source>
        <dbReference type="Pfam" id="PF08544"/>
    </source>
</evidence>
<evidence type="ECO:0000256" key="4">
    <source>
        <dbReference type="ARBA" id="ARBA00022679"/>
    </source>
</evidence>
<dbReference type="InterPro" id="IPR013750">
    <property type="entry name" value="GHMP_kinase_C_dom"/>
</dbReference>
<gene>
    <name evidence="9 12" type="primary">ispE</name>
    <name evidence="12" type="ORF">FYJ50_01770</name>
</gene>
<feature type="active site" evidence="9">
    <location>
        <position position="8"/>
    </location>
</feature>
<dbReference type="SUPFAM" id="SSF55060">
    <property type="entry name" value="GHMP Kinase, C-terminal domain"/>
    <property type="match status" value="1"/>
</dbReference>
<comment type="pathway">
    <text evidence="9">Isoprenoid biosynthesis; isopentenyl diphosphate biosynthesis via DXP pathway; isopentenyl diphosphate from 1-deoxy-D-xylulose 5-phosphate: step 3/6.</text>
</comment>
<dbReference type="Gene3D" id="3.30.70.890">
    <property type="entry name" value="GHMP kinase, C-terminal domain"/>
    <property type="match status" value="1"/>
</dbReference>
<reference evidence="12 13" key="1">
    <citation type="submission" date="2019-08" db="EMBL/GenBank/DDBJ databases">
        <title>In-depth cultivation of the pig gut microbiome towards novel bacterial diversity and tailored functional studies.</title>
        <authorList>
            <person name="Wylensek D."/>
            <person name="Hitch T.C.A."/>
            <person name="Clavel T."/>
        </authorList>
    </citation>
    <scope>NUCLEOTIDE SEQUENCE [LARGE SCALE GENOMIC DNA]</scope>
    <source>
        <strain evidence="12 13">LKV-178-WT-2G</strain>
    </source>
</reference>
<feature type="binding site" evidence="9">
    <location>
        <begin position="88"/>
        <end position="98"/>
    </location>
    <ligand>
        <name>ATP</name>
        <dbReference type="ChEBI" id="CHEBI:30616"/>
    </ligand>
</feature>
<dbReference type="InterPro" id="IPR014721">
    <property type="entry name" value="Ribsml_uS5_D2-typ_fold_subgr"/>
</dbReference>
<keyword evidence="13" id="KW-1185">Reference proteome</keyword>
<dbReference type="AlphaFoldDB" id="A0A7X2T2U4"/>
<comment type="similarity">
    <text evidence="1 9">Belongs to the GHMP kinase family. IspE subfamily.</text>
</comment>
<proteinExistence type="inferred from homology"/>
<feature type="domain" description="GHMP kinase N-terminal" evidence="10">
    <location>
        <begin position="60"/>
        <end position="136"/>
    </location>
</feature>
<dbReference type="Pfam" id="PF00288">
    <property type="entry name" value="GHMP_kinases_N"/>
    <property type="match status" value="1"/>
</dbReference>
<evidence type="ECO:0000256" key="8">
    <source>
        <dbReference type="ARBA" id="ARBA00032554"/>
    </source>
</evidence>
<comment type="catalytic activity">
    <reaction evidence="9">
        <text>4-CDP-2-C-methyl-D-erythritol + ATP = 4-CDP-2-C-methyl-D-erythritol 2-phosphate + ADP + H(+)</text>
        <dbReference type="Rhea" id="RHEA:18437"/>
        <dbReference type="ChEBI" id="CHEBI:15378"/>
        <dbReference type="ChEBI" id="CHEBI:30616"/>
        <dbReference type="ChEBI" id="CHEBI:57823"/>
        <dbReference type="ChEBI" id="CHEBI:57919"/>
        <dbReference type="ChEBI" id="CHEBI:456216"/>
        <dbReference type="EC" id="2.7.1.148"/>
    </reaction>
</comment>
<evidence type="ECO:0000256" key="3">
    <source>
        <dbReference type="ARBA" id="ARBA00017473"/>
    </source>
</evidence>
<dbReference type="NCBIfam" id="TIGR00154">
    <property type="entry name" value="ispE"/>
    <property type="match status" value="1"/>
</dbReference>
<dbReference type="GO" id="GO:0016114">
    <property type="term" value="P:terpenoid biosynthetic process"/>
    <property type="evidence" value="ECO:0007669"/>
    <property type="project" value="UniProtKB-UniRule"/>
</dbReference>
<organism evidence="12 13">
    <name type="scientific">Floccifex porci</name>
    <dbReference type="NCBI Taxonomy" id="2606629"/>
    <lineage>
        <taxon>Bacteria</taxon>
        <taxon>Bacillati</taxon>
        <taxon>Bacillota</taxon>
        <taxon>Erysipelotrichia</taxon>
        <taxon>Erysipelotrichales</taxon>
        <taxon>Erysipelotrichaceae</taxon>
        <taxon>Floccifex</taxon>
    </lineage>
</organism>
<evidence type="ECO:0000256" key="7">
    <source>
        <dbReference type="ARBA" id="ARBA00022840"/>
    </source>
</evidence>
<protein>
    <recommendedName>
        <fullName evidence="3 9">4-diphosphocytidyl-2-C-methyl-D-erythritol kinase</fullName>
        <shortName evidence="9">CMK</shortName>
        <ecNumber evidence="2 9">2.7.1.148</ecNumber>
    </recommendedName>
    <alternativeName>
        <fullName evidence="8 9">4-(cytidine-5'-diphospho)-2-C-methyl-D-erythritol kinase</fullName>
    </alternativeName>
</protein>
<dbReference type="EMBL" id="VUMM01000002">
    <property type="protein sequence ID" value="MSS00859.1"/>
    <property type="molecule type" value="Genomic_DNA"/>
</dbReference>
<dbReference type="GO" id="GO:0019288">
    <property type="term" value="P:isopentenyl diphosphate biosynthetic process, methylerythritol 4-phosphate pathway"/>
    <property type="evidence" value="ECO:0007669"/>
    <property type="project" value="UniProtKB-UniRule"/>
</dbReference>
<dbReference type="UniPathway" id="UPA00056">
    <property type="reaction ID" value="UER00094"/>
</dbReference>
<dbReference type="Proteomes" id="UP000470082">
    <property type="component" value="Unassembled WGS sequence"/>
</dbReference>
<dbReference type="GO" id="GO:0050515">
    <property type="term" value="F:4-(cytidine 5'-diphospho)-2-C-methyl-D-erythritol kinase activity"/>
    <property type="evidence" value="ECO:0007669"/>
    <property type="project" value="UniProtKB-UniRule"/>
</dbReference>
<sequence>MIVRAYAKVNCALDIVGVFENGYHDLDMIMAPISLYDEIEISESEKDEVICLNEDIPKRNTVSSMVDLLKKTYSIDSHYRIVIHKNIPQMSGMAGGSADGAAVLKAILEMEKISISLEEKINLAKQIGADVPFCVVNQWARVKGIGEKITVLDTDWKIPCLILKPDCGISTPVAFKNWHESRPIQVDVDAICESVVHKDYDAFIRSINNTLEPVARKMEPILNTIEEEMMNLGMDRVMMSGSGSSMMGFSMNMDIMNHAKKEMEKKYNFVKIVTIGG</sequence>
<evidence type="ECO:0000259" key="10">
    <source>
        <dbReference type="Pfam" id="PF00288"/>
    </source>
</evidence>
<dbReference type="RefSeq" id="WP_154459330.1">
    <property type="nucleotide sequence ID" value="NZ_VUMM01000002.1"/>
</dbReference>
<evidence type="ECO:0000256" key="6">
    <source>
        <dbReference type="ARBA" id="ARBA00022777"/>
    </source>
</evidence>
<name>A0A7X2T2U4_9FIRM</name>
<evidence type="ECO:0000256" key="5">
    <source>
        <dbReference type="ARBA" id="ARBA00022741"/>
    </source>
</evidence>
<dbReference type="InterPro" id="IPR004424">
    <property type="entry name" value="IspE"/>
</dbReference>
<evidence type="ECO:0000313" key="13">
    <source>
        <dbReference type="Proteomes" id="UP000470082"/>
    </source>
</evidence>
<keyword evidence="6 9" id="KW-0418">Kinase</keyword>
<dbReference type="Pfam" id="PF08544">
    <property type="entry name" value="GHMP_kinases_C"/>
    <property type="match status" value="1"/>
</dbReference>
<keyword evidence="5 9" id="KW-0547">Nucleotide-binding</keyword>
<evidence type="ECO:0000256" key="1">
    <source>
        <dbReference type="ARBA" id="ARBA00009684"/>
    </source>
</evidence>